<feature type="region of interest" description="Disordered" evidence="1">
    <location>
        <begin position="897"/>
        <end position="929"/>
    </location>
</feature>
<feature type="compositionally biased region" description="Polar residues" evidence="1">
    <location>
        <begin position="27"/>
        <end position="41"/>
    </location>
</feature>
<feature type="compositionally biased region" description="Low complexity" evidence="1">
    <location>
        <begin position="1181"/>
        <end position="1196"/>
    </location>
</feature>
<evidence type="ECO:0000313" key="2">
    <source>
        <dbReference type="EMBL" id="VDN98083.1"/>
    </source>
</evidence>
<feature type="compositionally biased region" description="Basic and acidic residues" evidence="1">
    <location>
        <begin position="421"/>
        <end position="457"/>
    </location>
</feature>
<gene>
    <name evidence="2" type="ORF">HNAJ_LOCUS2224</name>
</gene>
<feature type="region of interest" description="Disordered" evidence="1">
    <location>
        <begin position="1023"/>
        <end position="1101"/>
    </location>
</feature>
<evidence type="ECO:0000256" key="1">
    <source>
        <dbReference type="SAM" id="MobiDB-lite"/>
    </source>
</evidence>
<feature type="compositionally biased region" description="Polar residues" evidence="1">
    <location>
        <begin position="811"/>
        <end position="832"/>
    </location>
</feature>
<keyword evidence="3" id="KW-1185">Reference proteome</keyword>
<feature type="region of interest" description="Disordered" evidence="1">
    <location>
        <begin position="811"/>
        <end position="836"/>
    </location>
</feature>
<feature type="region of interest" description="Disordered" evidence="1">
    <location>
        <begin position="1115"/>
        <end position="1162"/>
    </location>
</feature>
<reference evidence="4" key="1">
    <citation type="submission" date="2017-02" db="UniProtKB">
        <authorList>
            <consortium name="WormBaseParasite"/>
        </authorList>
    </citation>
    <scope>IDENTIFICATION</scope>
</reference>
<feature type="region of interest" description="Disordered" evidence="1">
    <location>
        <begin position="387"/>
        <end position="515"/>
    </location>
</feature>
<feature type="compositionally biased region" description="Low complexity" evidence="1">
    <location>
        <begin position="897"/>
        <end position="910"/>
    </location>
</feature>
<evidence type="ECO:0000313" key="4">
    <source>
        <dbReference type="WBParaSite" id="HNAJ_0000222501-mRNA-1"/>
    </source>
</evidence>
<feature type="compositionally biased region" description="Basic and acidic residues" evidence="1">
    <location>
        <begin position="326"/>
        <end position="337"/>
    </location>
</feature>
<dbReference type="OrthoDB" id="6250648at2759"/>
<feature type="region of interest" description="Disordered" evidence="1">
    <location>
        <begin position="312"/>
        <end position="354"/>
    </location>
</feature>
<organism evidence="4">
    <name type="scientific">Rodentolepis nana</name>
    <name type="common">Dwarf tapeworm</name>
    <name type="synonym">Hymenolepis nana</name>
    <dbReference type="NCBI Taxonomy" id="102285"/>
    <lineage>
        <taxon>Eukaryota</taxon>
        <taxon>Metazoa</taxon>
        <taxon>Spiralia</taxon>
        <taxon>Lophotrochozoa</taxon>
        <taxon>Platyhelminthes</taxon>
        <taxon>Cestoda</taxon>
        <taxon>Eucestoda</taxon>
        <taxon>Cyclophyllidea</taxon>
        <taxon>Hymenolepididae</taxon>
        <taxon>Rodentolepis</taxon>
    </lineage>
</organism>
<feature type="compositionally biased region" description="Low complexity" evidence="1">
    <location>
        <begin position="589"/>
        <end position="619"/>
    </location>
</feature>
<feature type="region of interest" description="Disordered" evidence="1">
    <location>
        <begin position="855"/>
        <end position="875"/>
    </location>
</feature>
<evidence type="ECO:0000313" key="3">
    <source>
        <dbReference type="Proteomes" id="UP000278807"/>
    </source>
</evidence>
<feature type="region of interest" description="Disordered" evidence="1">
    <location>
        <begin position="1"/>
        <end position="41"/>
    </location>
</feature>
<proteinExistence type="predicted"/>
<dbReference type="AlphaFoldDB" id="A0A0R3T587"/>
<accession>A0A0R3T587</accession>
<feature type="compositionally biased region" description="Polar residues" evidence="1">
    <location>
        <begin position="1204"/>
        <end position="1213"/>
    </location>
</feature>
<dbReference type="EMBL" id="UZAE01001042">
    <property type="protein sequence ID" value="VDN98083.1"/>
    <property type="molecule type" value="Genomic_DNA"/>
</dbReference>
<dbReference type="WBParaSite" id="HNAJ_0000222501-mRNA-1">
    <property type="protein sequence ID" value="HNAJ_0000222501-mRNA-1"/>
    <property type="gene ID" value="HNAJ_0000222501"/>
</dbReference>
<dbReference type="Proteomes" id="UP000278807">
    <property type="component" value="Unassembled WGS sequence"/>
</dbReference>
<feature type="compositionally biased region" description="Basic residues" evidence="1">
    <location>
        <begin position="670"/>
        <end position="680"/>
    </location>
</feature>
<feature type="compositionally biased region" description="Basic residues" evidence="1">
    <location>
        <begin position="1066"/>
        <end position="1078"/>
    </location>
</feature>
<feature type="compositionally biased region" description="Polar residues" evidence="1">
    <location>
        <begin position="343"/>
        <end position="354"/>
    </location>
</feature>
<feature type="region of interest" description="Disordered" evidence="1">
    <location>
        <begin position="653"/>
        <end position="714"/>
    </location>
</feature>
<protein>
    <submittedName>
        <fullName evidence="4">Origin recognition complex subunit 1</fullName>
    </submittedName>
</protein>
<feature type="compositionally biased region" description="Polar residues" evidence="1">
    <location>
        <begin position="1079"/>
        <end position="1101"/>
    </location>
</feature>
<feature type="region of interest" description="Disordered" evidence="1">
    <location>
        <begin position="586"/>
        <end position="637"/>
    </location>
</feature>
<feature type="compositionally biased region" description="Low complexity" evidence="1">
    <location>
        <begin position="1050"/>
        <end position="1061"/>
    </location>
</feature>
<reference evidence="2 3" key="2">
    <citation type="submission" date="2018-11" db="EMBL/GenBank/DDBJ databases">
        <authorList>
            <consortium name="Pathogen Informatics"/>
        </authorList>
    </citation>
    <scope>NUCLEOTIDE SEQUENCE [LARGE SCALE GENOMIC DNA]</scope>
</reference>
<feature type="compositionally biased region" description="Basic residues" evidence="1">
    <location>
        <begin position="653"/>
        <end position="662"/>
    </location>
</feature>
<feature type="compositionally biased region" description="Polar residues" evidence="1">
    <location>
        <begin position="1131"/>
        <end position="1150"/>
    </location>
</feature>
<feature type="compositionally biased region" description="Low complexity" evidence="1">
    <location>
        <begin position="1117"/>
        <end position="1130"/>
    </location>
</feature>
<sequence length="1213" mass="132608">MLTRNRGKSKSVVEMLGLTKRSKRRSNLPSSSTNQKNNAAKTITKIARRDTLAKRRKIELSSDKSVTEGTEDTIPCRISSTSHQLNVLPQADCLPASNQENNVTKTTTRIARRNMFIRKRKMELSSDQSVTEGTEDTIPCRISSTSHQLDVLPQADRLPDANNNAYKLTDKATQRMLREINSTGRLFISRGKYKQHIANVGGLKKSNDSEFLLKDPLQAELFAKVDGALSEVNEDLDKKDAFLASQGLLRPNMSSILRIRRQTLAMAKDPRHTKSYLRPNPRRTRYASAATTSRRRTGVDRNARIAAKKLAHAKSQAAASQVFHKYGNDNKTTETRRGRPRKSQAQNSTNPTTMSATVTIQTRHRQFGNISKHIDWKYCYSTTEKIARSTRTETVASRKRRAQTAQAHLDESGIGVNGHNKMGELTETQEERNDLEEPHPKVDLDDSEPERQSDTKRKVTSRSKNPISGIYARSAGRPSQRQLDSKFVRRRGAFATPRLSGASGEPEPPRARNVYRADNPQLSVLERLVLGFVDCRVTVDDKAGLVTVRGVNDKDMKMLLLRIEDAHFTIQNVSVYNENREKKCNVILSPPSSKPSVAPAAESKSMEKSAQSQKQSDSSLENGNQQDVREVEASEDISFSGDEVDWNTDYRRRTTQQHHQRPSHLERFRTPRFNRIRSPRLSHPLNSSTNRQSGGTEEEGGVESTTIHPPLPPFRRHRKFVRKVYTGTSTVPKILNRRPLVNRTQAPTNSVTSGPIPQPQIHSAPSFSNQPVAMHLDVQAAPVSVAENTVPSSMSPVTDNGTCVASTESTNVMNASSAPSPQVSENPESLHSSGELFNPASAMSASQLLRLKRNQDENQHQQGRPPLTTSLTSVAVTSSHSSTSVAMATSIVQVSPSVQQQQPSFPNPQFRSHRKVDPTQGLRVESGGPANHNIDLDDGMDFELSTTSLPPQLPPPQLPVSVTPPTSAHPLQTVTVFTPSTQTITPHPPAFFSPPGFIPSIRSAIVSVVRPLTPVVPSRGATPMISKTTTDGSFLTGRPLITKSVPMRDTSPPSSSTSVSSESRRPVVHKCHSIRRLSPKSSLNPENNGVAPSSAVTARPSANSQLLKSLLQNGAGSTSSLLSPSSTQLQGRSNSVSATSRGLPTVSQAIPSPVGPAHQSRGTWQLGGRAIVVGASVIKPTTSPLNSTSLSTSQPTAAGGIAPQDSNESAQFY</sequence>
<name>A0A0R3T587_RODNA</name>
<feature type="region of interest" description="Disordered" evidence="1">
    <location>
        <begin position="1181"/>
        <end position="1213"/>
    </location>
</feature>